<protein>
    <recommendedName>
        <fullName evidence="4">Sigma-70-like protein</fullName>
    </recommendedName>
</protein>
<gene>
    <name evidence="2" type="ORF">Ahu01nite_052540</name>
</gene>
<evidence type="ECO:0000313" key="2">
    <source>
        <dbReference type="EMBL" id="GIE22152.1"/>
    </source>
</evidence>
<keyword evidence="3" id="KW-1185">Reference proteome</keyword>
<dbReference type="EMBL" id="BOMN01000066">
    <property type="protein sequence ID" value="GIE22152.1"/>
    <property type="molecule type" value="Genomic_DNA"/>
</dbReference>
<sequence length="921" mass="99660">MGSALTDLPPEAYHDDPWVQVLPWLTHYSAGTLRELTDLSPAPDWWLTESPAVTTMVVDHFDLCTALARVFIARHSESPLGSSLPTIPAQLPVSALSAGSRVRTTFQRLDAHTVRDLGEVTVKNMFDTRGTGPGTVEEAVTALIAAAITLPAGGGLNDRDDEGSRPGTTIPGQPASHAQLLEDLGRVANWQHIRKLSDRPLFAVGVEAMAPEEIQEAVQRINSLTATDIAPVSPLADPVEELVALVARLDSHQRTLLRRRFLATAPSDHADIAALLAIPVDNVRHIEVQLHGLLARTFHFGTATGNLLASIRTEIQPVAALARLVRLHPDLAAQVPELDVPLWHVLDRLDDYFEVTDGWAAAPHTDAARDHTRTWLEDSADPYGAAAIDELAATSTMPRQELVAWLEWCGYPISHGHVLTRTATLGDHTAGILAVAGSPLTTEAIIQQIDSALDRQALQDTLDSDDRIQETAPSTWTLRAPDVPPDADVRKLIAIRVDASGGGVDLHDLIGSISNELDVTASTILEAVAPAGFDIVEGRVQPRENAQARKSPAETRRLFQHAAGWRLRTTLTRDHLRGSGFPVPIAVSAIVGCLEGSTVELESRLGTQPIRWSGPQPTSGSIKRFLDDLGLVEGQMVFLDFRHDGRFDVTAAPHVDKKAAPLASALALIGVSAVDSDDEAIAALAAAAGLPTDAKPRQVLSAYHQRGDEDIALELESLWTRPSRTSPLRLTSVLSEGAEQPLQAVTPDLPSTATDETDTRVESVDHHAPDGLPVPDGYRSVGWIRVSEAQAAVDAYRLRRDTPVLTHNVIVGWARYYPNKSASVNTFDAAVHLARMTDHHESIVCRITEYEAAAVINAATRGRTVMISPPGKNWSGRVEYYPRNSSAALRLDSTTRLLRIHNNEQTEGADGELQHRNETGD</sequence>
<evidence type="ECO:0000313" key="3">
    <source>
        <dbReference type="Proteomes" id="UP000603200"/>
    </source>
</evidence>
<proteinExistence type="predicted"/>
<reference evidence="2 3" key="1">
    <citation type="submission" date="2021-01" db="EMBL/GenBank/DDBJ databases">
        <title>Whole genome shotgun sequence of Actinoplanes humidus NBRC 14915.</title>
        <authorList>
            <person name="Komaki H."/>
            <person name="Tamura T."/>
        </authorList>
    </citation>
    <scope>NUCLEOTIDE SEQUENCE [LARGE SCALE GENOMIC DNA]</scope>
    <source>
        <strain evidence="2 3">NBRC 14915</strain>
    </source>
</reference>
<comment type="caution">
    <text evidence="2">The sequence shown here is derived from an EMBL/GenBank/DDBJ whole genome shotgun (WGS) entry which is preliminary data.</text>
</comment>
<dbReference type="Proteomes" id="UP000603200">
    <property type="component" value="Unassembled WGS sequence"/>
</dbReference>
<feature type="region of interest" description="Disordered" evidence="1">
    <location>
        <begin position="154"/>
        <end position="173"/>
    </location>
</feature>
<feature type="region of interest" description="Disordered" evidence="1">
    <location>
        <begin position="902"/>
        <end position="921"/>
    </location>
</feature>
<accession>A0ABQ3ZUD4</accession>
<name>A0ABQ3ZUD4_9ACTN</name>
<organism evidence="2 3">
    <name type="scientific">Winogradskya humida</name>
    <dbReference type="NCBI Taxonomy" id="113566"/>
    <lineage>
        <taxon>Bacteria</taxon>
        <taxon>Bacillati</taxon>
        <taxon>Actinomycetota</taxon>
        <taxon>Actinomycetes</taxon>
        <taxon>Micromonosporales</taxon>
        <taxon>Micromonosporaceae</taxon>
        <taxon>Winogradskya</taxon>
    </lineage>
</organism>
<evidence type="ECO:0000256" key="1">
    <source>
        <dbReference type="SAM" id="MobiDB-lite"/>
    </source>
</evidence>
<feature type="region of interest" description="Disordered" evidence="1">
    <location>
        <begin position="736"/>
        <end position="757"/>
    </location>
</feature>
<feature type="compositionally biased region" description="Basic and acidic residues" evidence="1">
    <location>
        <begin position="912"/>
        <end position="921"/>
    </location>
</feature>
<evidence type="ECO:0008006" key="4">
    <source>
        <dbReference type="Google" id="ProtNLM"/>
    </source>
</evidence>